<evidence type="ECO:0000313" key="3">
    <source>
        <dbReference type="Proteomes" id="UP000243797"/>
    </source>
</evidence>
<organism evidence="2 3">
    <name type="scientific">Sphaceloma murrayae</name>
    <dbReference type="NCBI Taxonomy" id="2082308"/>
    <lineage>
        <taxon>Eukaryota</taxon>
        <taxon>Fungi</taxon>
        <taxon>Dikarya</taxon>
        <taxon>Ascomycota</taxon>
        <taxon>Pezizomycotina</taxon>
        <taxon>Dothideomycetes</taxon>
        <taxon>Dothideomycetidae</taxon>
        <taxon>Myriangiales</taxon>
        <taxon>Elsinoaceae</taxon>
        <taxon>Sphaceloma</taxon>
    </lineage>
</organism>
<proteinExistence type="predicted"/>
<keyword evidence="1" id="KW-0472">Membrane</keyword>
<keyword evidence="1" id="KW-0812">Transmembrane</keyword>
<dbReference type="InParanoid" id="A0A2K1QYM4"/>
<dbReference type="EMBL" id="NKHZ01000025">
    <property type="protein sequence ID" value="PNS20154.1"/>
    <property type="molecule type" value="Genomic_DNA"/>
</dbReference>
<feature type="transmembrane region" description="Helical" evidence="1">
    <location>
        <begin position="309"/>
        <end position="327"/>
    </location>
</feature>
<name>A0A2K1QYM4_9PEZI</name>
<feature type="transmembrane region" description="Helical" evidence="1">
    <location>
        <begin position="197"/>
        <end position="217"/>
    </location>
</feature>
<feature type="transmembrane region" description="Helical" evidence="1">
    <location>
        <begin position="67"/>
        <end position="88"/>
    </location>
</feature>
<gene>
    <name evidence="2" type="ORF">CAC42_5604</name>
</gene>
<protein>
    <submittedName>
        <fullName evidence="2">Uncharacterized protein</fullName>
    </submittedName>
</protein>
<feature type="transmembrane region" description="Helical" evidence="1">
    <location>
        <begin position="333"/>
        <end position="356"/>
    </location>
</feature>
<sequence length="359" mass="38468">MSHLPFLIIDPDDDSVAQSGTMERKQSIDRTAPIASLTRKASVTADELHDLIVDAPAPKSSSRIPGFVAFPLAVILTLGTSAALYSGAAELTGFELATISRNVDEPLEIGALLGWRVFELIINWGAGFDYWDVASLVLLTNSSYYVLLSLFYTISPISILLSLSIDLFSTAVPFFLLRKVNPYNDSLPEKSVTTSTTKLYVSIFGTVIYGTTLYASLQTFLPAYIVSTFDSIRSLQAAHDASIFILLTACIPLGNAAKDFLFTPATFNARGAIVEEFDPTSATLGETFAYNIGLSGWTKREEILVRRTTLLGLLTIGNSLAKIWGTVEGAEAWGALGWGAVFAAAHGLAGAGIAYVGDV</sequence>
<dbReference type="Proteomes" id="UP000243797">
    <property type="component" value="Unassembled WGS sequence"/>
</dbReference>
<evidence type="ECO:0000313" key="2">
    <source>
        <dbReference type="EMBL" id="PNS20154.1"/>
    </source>
</evidence>
<accession>A0A2K1QYM4</accession>
<comment type="caution">
    <text evidence="2">The sequence shown here is derived from an EMBL/GenBank/DDBJ whole genome shotgun (WGS) entry which is preliminary data.</text>
</comment>
<dbReference type="AlphaFoldDB" id="A0A2K1QYM4"/>
<keyword evidence="3" id="KW-1185">Reference proteome</keyword>
<reference evidence="2 3" key="1">
    <citation type="submission" date="2017-06" db="EMBL/GenBank/DDBJ databases">
        <title>Draft genome sequence of a variant of Elsinoe murrayae.</title>
        <authorList>
            <person name="Cheng Q."/>
        </authorList>
    </citation>
    <scope>NUCLEOTIDE SEQUENCE [LARGE SCALE GENOMIC DNA]</scope>
    <source>
        <strain evidence="2 3">CQ-2017a</strain>
    </source>
</reference>
<keyword evidence="1" id="KW-1133">Transmembrane helix</keyword>
<dbReference type="OrthoDB" id="5394254at2759"/>
<evidence type="ECO:0000256" key="1">
    <source>
        <dbReference type="SAM" id="Phobius"/>
    </source>
</evidence>